<comment type="caution">
    <text evidence="10">The sequence shown here is derived from an EMBL/GenBank/DDBJ whole genome shotgun (WGS) entry which is preliminary data.</text>
</comment>
<evidence type="ECO:0000256" key="2">
    <source>
        <dbReference type="ARBA" id="ARBA00009347"/>
    </source>
</evidence>
<dbReference type="Pfam" id="PF02771">
    <property type="entry name" value="Acyl-CoA_dh_N"/>
    <property type="match status" value="1"/>
</dbReference>
<dbReference type="RefSeq" id="WP_382362048.1">
    <property type="nucleotide sequence ID" value="NZ_JBHLWV010000015.1"/>
</dbReference>
<dbReference type="InterPro" id="IPR009100">
    <property type="entry name" value="AcylCoA_DH/oxidase_NM_dom_sf"/>
</dbReference>
<feature type="domain" description="Acyl-CoA dehydrogenase/oxidase C-terminal" evidence="7">
    <location>
        <begin position="231"/>
        <end position="395"/>
    </location>
</feature>
<sequence>MQLRFTPEEEAFRTELREYFTTVIPEDIRRRNEAGETIYPDDVVTTTKLLNKAGYAVPHWPVADGGQDWTPVQHHIWREEMALNFVPDLLPFNAGMVGPVIAHFGTQEQKDTFLPKTADLDIWWCQGFSEPEAGSDLASLKTRAVRDGDEYVINGQKTWTTLGQFADWIFCLVRTDPDAKKQAGISFVLFPMDTPGVELRPIKLIDGSYEVNEVFFNDVRIPVTSLVGEENDGWTIAKFLLGNERSGIARVGWTKTKLARAKKLAAQVRAPGGGVMLDDPLFAARLAGLENELLALEMVQLRVVAASSDGKPNPASSVLKLRGSQLQQEALELLADLAGADSLPVAPADDPEAELAGLLSPDWAAHTVPEYLNYRKVTIYGGSSEVQRQIIDKAVLGL</sequence>
<keyword evidence="4 6" id="KW-0274">FAD</keyword>
<dbReference type="Pfam" id="PF02770">
    <property type="entry name" value="Acyl-CoA_dh_M"/>
    <property type="match status" value="1"/>
</dbReference>
<dbReference type="EMBL" id="JBHLWV010000015">
    <property type="protein sequence ID" value="MFC0314348.1"/>
    <property type="molecule type" value="Genomic_DNA"/>
</dbReference>
<keyword evidence="5 6" id="KW-0560">Oxidoreductase</keyword>
<comment type="cofactor">
    <cofactor evidence="1 6">
        <name>FAD</name>
        <dbReference type="ChEBI" id="CHEBI:57692"/>
    </cofactor>
</comment>
<proteinExistence type="inferred from homology"/>
<feature type="domain" description="Acyl-CoA oxidase/dehydrogenase middle" evidence="8">
    <location>
        <begin position="125"/>
        <end position="219"/>
    </location>
</feature>
<evidence type="ECO:0000256" key="5">
    <source>
        <dbReference type="ARBA" id="ARBA00023002"/>
    </source>
</evidence>
<dbReference type="SUPFAM" id="SSF47203">
    <property type="entry name" value="Acyl-CoA dehydrogenase C-terminal domain-like"/>
    <property type="match status" value="1"/>
</dbReference>
<gene>
    <name evidence="10" type="ORF">ACFFJD_05705</name>
</gene>
<evidence type="ECO:0000256" key="1">
    <source>
        <dbReference type="ARBA" id="ARBA00001974"/>
    </source>
</evidence>
<dbReference type="InterPro" id="IPR006091">
    <property type="entry name" value="Acyl-CoA_Oxase/DH_mid-dom"/>
</dbReference>
<dbReference type="InterPro" id="IPR009075">
    <property type="entry name" value="AcylCo_DH/oxidase_C"/>
</dbReference>
<dbReference type="InterPro" id="IPR036250">
    <property type="entry name" value="AcylCo_DH-like_C"/>
</dbReference>
<dbReference type="InterPro" id="IPR037069">
    <property type="entry name" value="AcylCoA_DH/ox_N_sf"/>
</dbReference>
<name>A0ABV6H651_9ACTN</name>
<evidence type="ECO:0000313" key="11">
    <source>
        <dbReference type="Proteomes" id="UP001589783"/>
    </source>
</evidence>
<evidence type="ECO:0000256" key="6">
    <source>
        <dbReference type="RuleBase" id="RU362125"/>
    </source>
</evidence>
<evidence type="ECO:0000313" key="10">
    <source>
        <dbReference type="EMBL" id="MFC0314348.1"/>
    </source>
</evidence>
<organism evidence="10 11">
    <name type="scientific">Gordonia phosphorivorans</name>
    <dbReference type="NCBI Taxonomy" id="1056982"/>
    <lineage>
        <taxon>Bacteria</taxon>
        <taxon>Bacillati</taxon>
        <taxon>Actinomycetota</taxon>
        <taxon>Actinomycetes</taxon>
        <taxon>Mycobacteriales</taxon>
        <taxon>Gordoniaceae</taxon>
        <taxon>Gordonia</taxon>
    </lineage>
</organism>
<protein>
    <submittedName>
        <fullName evidence="10">Acyl-CoA dehydrogenase family protein</fullName>
    </submittedName>
</protein>
<dbReference type="Pfam" id="PF00441">
    <property type="entry name" value="Acyl-CoA_dh_1"/>
    <property type="match status" value="1"/>
</dbReference>
<dbReference type="InterPro" id="IPR046373">
    <property type="entry name" value="Acyl-CoA_Oxase/DH_mid-dom_sf"/>
</dbReference>
<feature type="domain" description="Acyl-CoA dehydrogenase/oxidase N-terminal" evidence="9">
    <location>
        <begin position="6"/>
        <end position="119"/>
    </location>
</feature>
<accession>A0ABV6H651</accession>
<dbReference type="PANTHER" id="PTHR43292:SF3">
    <property type="entry name" value="ACYL-COA DEHYDROGENASE FADE29"/>
    <property type="match status" value="1"/>
</dbReference>
<evidence type="ECO:0000256" key="4">
    <source>
        <dbReference type="ARBA" id="ARBA00022827"/>
    </source>
</evidence>
<dbReference type="PANTHER" id="PTHR43292">
    <property type="entry name" value="ACYL-COA DEHYDROGENASE"/>
    <property type="match status" value="1"/>
</dbReference>
<evidence type="ECO:0000256" key="3">
    <source>
        <dbReference type="ARBA" id="ARBA00022630"/>
    </source>
</evidence>
<dbReference type="Gene3D" id="1.20.140.10">
    <property type="entry name" value="Butyryl-CoA Dehydrogenase, subunit A, domain 3"/>
    <property type="match status" value="1"/>
</dbReference>
<evidence type="ECO:0000259" key="7">
    <source>
        <dbReference type="Pfam" id="PF00441"/>
    </source>
</evidence>
<reference evidence="10 11" key="1">
    <citation type="submission" date="2024-09" db="EMBL/GenBank/DDBJ databases">
        <authorList>
            <person name="Sun Q."/>
            <person name="Mori K."/>
        </authorList>
    </citation>
    <scope>NUCLEOTIDE SEQUENCE [LARGE SCALE GENOMIC DNA]</scope>
    <source>
        <strain evidence="10 11">CCM 7957</strain>
    </source>
</reference>
<comment type="similarity">
    <text evidence="2 6">Belongs to the acyl-CoA dehydrogenase family.</text>
</comment>
<dbReference type="InterPro" id="IPR013786">
    <property type="entry name" value="AcylCoA_DH/ox_N"/>
</dbReference>
<dbReference type="InterPro" id="IPR052161">
    <property type="entry name" value="Mycobact_Acyl-CoA_DH"/>
</dbReference>
<dbReference type="Gene3D" id="2.40.110.10">
    <property type="entry name" value="Butyryl-CoA Dehydrogenase, subunit A, domain 2"/>
    <property type="match status" value="1"/>
</dbReference>
<dbReference type="Gene3D" id="1.10.540.10">
    <property type="entry name" value="Acyl-CoA dehydrogenase/oxidase, N-terminal domain"/>
    <property type="match status" value="1"/>
</dbReference>
<evidence type="ECO:0000259" key="8">
    <source>
        <dbReference type="Pfam" id="PF02770"/>
    </source>
</evidence>
<keyword evidence="3 6" id="KW-0285">Flavoprotein</keyword>
<dbReference type="SUPFAM" id="SSF56645">
    <property type="entry name" value="Acyl-CoA dehydrogenase NM domain-like"/>
    <property type="match status" value="1"/>
</dbReference>
<dbReference type="Proteomes" id="UP001589783">
    <property type="component" value="Unassembled WGS sequence"/>
</dbReference>
<evidence type="ECO:0000259" key="9">
    <source>
        <dbReference type="Pfam" id="PF02771"/>
    </source>
</evidence>
<keyword evidence="11" id="KW-1185">Reference proteome</keyword>